<dbReference type="OrthoDB" id="1043027at2"/>
<organism evidence="7 8">
    <name type="scientific">Bacteroides eggerthii</name>
    <dbReference type="NCBI Taxonomy" id="28111"/>
    <lineage>
        <taxon>Bacteria</taxon>
        <taxon>Pseudomonadati</taxon>
        <taxon>Bacteroidota</taxon>
        <taxon>Bacteroidia</taxon>
        <taxon>Bacteroidales</taxon>
        <taxon>Bacteroidaceae</taxon>
        <taxon>Bacteroides</taxon>
    </lineage>
</organism>
<dbReference type="Proteomes" id="UP000291917">
    <property type="component" value="Unassembled WGS sequence"/>
</dbReference>
<evidence type="ECO:0000313" key="6">
    <source>
        <dbReference type="EMBL" id="RYT78136.1"/>
    </source>
</evidence>
<name>A0A380ZGY3_9BACE</name>
<dbReference type="Proteomes" id="UP000283538">
    <property type="component" value="Unassembled WGS sequence"/>
</dbReference>
<reference evidence="6 10" key="4">
    <citation type="journal article" date="2019" name="Science, e1252229">
        <title>Invertible promoters mediate bacterial phase variation, antibiotic resistance, and host adaptation in the gut.</title>
        <authorList>
            <person name="Jiang X."/>
            <person name="Hall A.B."/>
            <person name="Arthur T.D."/>
            <person name="Plichta D.R."/>
            <person name="Covington C.T."/>
            <person name="Poyet M."/>
            <person name="Crothers J."/>
            <person name="Moses P.L."/>
            <person name="Tolonen A.C."/>
            <person name="Vlamakis H."/>
            <person name="Alm E.J."/>
            <person name="Xavier R.J."/>
        </authorList>
    </citation>
    <scope>NUCLEOTIDE SEQUENCE [LARGE SCALE GENOMIC DNA]</scope>
    <source>
        <strain evidence="6">Bj_0095</strain>
        <strain evidence="10">bj_0095</strain>
    </source>
</reference>
<dbReference type="Proteomes" id="UP000254424">
    <property type="component" value="Unassembled WGS sequence"/>
</dbReference>
<keyword evidence="1" id="KW-0472">Membrane</keyword>
<evidence type="ECO:0000313" key="5">
    <source>
        <dbReference type="EMBL" id="RHF11145.1"/>
    </source>
</evidence>
<reference evidence="5 9" key="2">
    <citation type="submission" date="2018-08" db="EMBL/GenBank/DDBJ databases">
        <title>A genome reference for cultivated species of the human gut microbiota.</title>
        <authorList>
            <person name="Zou Y."/>
            <person name="Xue W."/>
            <person name="Luo G."/>
        </authorList>
    </citation>
    <scope>NUCLEOTIDE SEQUENCE [LARGE SCALE GENOMIC DNA]</scope>
    <source>
        <strain evidence="5 9">AM26-26AC</strain>
    </source>
</reference>
<dbReference type="Proteomes" id="UP000520291">
    <property type="component" value="Unassembled WGS sequence"/>
</dbReference>
<reference evidence="7 8" key="1">
    <citation type="submission" date="2018-06" db="EMBL/GenBank/DDBJ databases">
        <authorList>
            <consortium name="Pathogen Informatics"/>
            <person name="Doyle S."/>
        </authorList>
    </citation>
    <scope>NUCLEOTIDE SEQUENCE [LARGE SCALE GENOMIC DNA]</scope>
    <source>
        <strain evidence="7 8">NCTC11155</strain>
    </source>
</reference>
<evidence type="ECO:0000313" key="3">
    <source>
        <dbReference type="EMBL" id="NME85664.1"/>
    </source>
</evidence>
<evidence type="ECO:0000313" key="11">
    <source>
        <dbReference type="Proteomes" id="UP000335496"/>
    </source>
</evidence>
<keyword evidence="11" id="KW-1185">Reference proteome</keyword>
<dbReference type="EMBL" id="QSLA01000003">
    <property type="protein sequence ID" value="RHF11145.1"/>
    <property type="molecule type" value="Genomic_DNA"/>
</dbReference>
<dbReference type="EMBL" id="VVZX01000001">
    <property type="protein sequence ID" value="KAA5277223.1"/>
    <property type="molecule type" value="Genomic_DNA"/>
</dbReference>
<dbReference type="STRING" id="483216.BACEGG_00212"/>
<dbReference type="KEGG" id="beg:INE88_01105"/>
<protein>
    <recommendedName>
        <fullName evidence="13">Transmembrane protein</fullName>
    </recommendedName>
</protein>
<reference evidence="2 11" key="3">
    <citation type="journal article" date="2019" name="Nat. Med.">
        <title>A library of human gut bacterial isolates paired with longitudinal multiomics data enables mechanistic microbiome research.</title>
        <authorList>
            <person name="Poyet M."/>
            <person name="Groussin M."/>
            <person name="Gibbons S.M."/>
            <person name="Avila-Pacheco J."/>
            <person name="Jiang X."/>
            <person name="Kearney S.M."/>
            <person name="Perrotta A.R."/>
            <person name="Berdy B."/>
            <person name="Zhao S."/>
            <person name="Lieberman T.D."/>
            <person name="Swanson P.K."/>
            <person name="Smith M."/>
            <person name="Roesemann S."/>
            <person name="Alexander J.E."/>
            <person name="Rich S.A."/>
            <person name="Livny J."/>
            <person name="Vlamakis H."/>
            <person name="Clish C."/>
            <person name="Bullock K."/>
            <person name="Deik A."/>
            <person name="Scott J."/>
            <person name="Pierce K.A."/>
            <person name="Xavier R.J."/>
            <person name="Alm E.J."/>
        </authorList>
    </citation>
    <scope>NUCLEOTIDE SEQUENCE [LARGE SCALE GENOMIC DNA]</scope>
    <source>
        <strain evidence="2 11">BIOML-A1</strain>
    </source>
</reference>
<dbReference type="EMBL" id="UFSX01000002">
    <property type="protein sequence ID" value="SUV44236.1"/>
    <property type="molecule type" value="Genomic_DNA"/>
</dbReference>
<keyword evidence="1" id="KW-0812">Transmembrane</keyword>
<reference evidence="3 12" key="5">
    <citation type="submission" date="2020-04" db="EMBL/GenBank/DDBJ databases">
        <authorList>
            <person name="Hitch T.C.A."/>
            <person name="Wylensek D."/>
            <person name="Clavel T."/>
        </authorList>
    </citation>
    <scope>NUCLEOTIDE SEQUENCE [LARGE SCALE GENOMIC DNA]</scope>
    <source>
        <strain evidence="3 12">WCA3-601-WT-5E</strain>
    </source>
</reference>
<dbReference type="EMBL" id="JABAGL010000007">
    <property type="protein sequence ID" value="NME85664.1"/>
    <property type="molecule type" value="Genomic_DNA"/>
</dbReference>
<evidence type="ECO:0000313" key="8">
    <source>
        <dbReference type="Proteomes" id="UP000254424"/>
    </source>
</evidence>
<evidence type="ECO:0000313" key="12">
    <source>
        <dbReference type="Proteomes" id="UP000520291"/>
    </source>
</evidence>
<feature type="transmembrane region" description="Helical" evidence="1">
    <location>
        <begin position="15"/>
        <end position="34"/>
    </location>
</feature>
<keyword evidence="1" id="KW-1133">Transmembrane helix</keyword>
<reference evidence="4" key="6">
    <citation type="journal article" date="2021" name="PLoS Genet.">
        <title>Mobile Type VI secretion system loci of the gut Bacteroidales display extensive intra-ecosystem transfer, multi-species spread and geographical clustering.</title>
        <authorList>
            <person name="Garcia-Bayona L."/>
            <person name="Coyne M.J."/>
            <person name="Comstock L.E."/>
        </authorList>
    </citation>
    <scope>NUCLEOTIDE SEQUENCE</scope>
    <source>
        <strain evidence="4">CL11T00C20</strain>
    </source>
</reference>
<evidence type="ECO:0000313" key="7">
    <source>
        <dbReference type="EMBL" id="SUV44236.1"/>
    </source>
</evidence>
<evidence type="ECO:0000256" key="1">
    <source>
        <dbReference type="SAM" id="Phobius"/>
    </source>
</evidence>
<evidence type="ECO:0000313" key="9">
    <source>
        <dbReference type="Proteomes" id="UP000283538"/>
    </source>
</evidence>
<proteinExistence type="predicted"/>
<feature type="transmembrane region" description="Helical" evidence="1">
    <location>
        <begin position="46"/>
        <end position="71"/>
    </location>
</feature>
<gene>
    <name evidence="5" type="ORF">DW701_04450</name>
    <name evidence="6" type="ORF">EAJ03_00130</name>
    <name evidence="2" type="ORF">F2Z23_00130</name>
    <name evidence="3" type="ORF">HF841_06445</name>
    <name evidence="4" type="ORF">INE88_01105</name>
    <name evidence="7" type="ORF">NCTC11155_03647</name>
</gene>
<accession>A0A380ZGY3</accession>
<dbReference type="Proteomes" id="UP000679226">
    <property type="component" value="Chromosome"/>
</dbReference>
<dbReference type="EMBL" id="RCXL01000001">
    <property type="protein sequence ID" value="RYT78136.1"/>
    <property type="molecule type" value="Genomic_DNA"/>
</dbReference>
<dbReference type="AlphaFoldDB" id="A0A380ZGY3"/>
<evidence type="ECO:0000313" key="10">
    <source>
        <dbReference type="Proteomes" id="UP000291917"/>
    </source>
</evidence>
<dbReference type="Proteomes" id="UP000335496">
    <property type="component" value="Unassembled WGS sequence"/>
</dbReference>
<dbReference type="EMBL" id="CP072227">
    <property type="protein sequence ID" value="QUT44315.1"/>
    <property type="molecule type" value="Genomic_DNA"/>
</dbReference>
<evidence type="ECO:0000313" key="4">
    <source>
        <dbReference type="EMBL" id="QUT44315.1"/>
    </source>
</evidence>
<sequence length="85" mass="10111">MKDTLITAHRKKVELLTWLVCFVMANLLNLYAIIAYKTSFLEVLTSFFYVIMFSCVLYVIWSVLRLVIYGVRTFLVFLKNRTYNK</sequence>
<evidence type="ECO:0000313" key="2">
    <source>
        <dbReference type="EMBL" id="KAA5277223.1"/>
    </source>
</evidence>
<evidence type="ECO:0008006" key="13">
    <source>
        <dbReference type="Google" id="ProtNLM"/>
    </source>
</evidence>